<dbReference type="PANTHER" id="PTHR43329">
    <property type="entry name" value="EPOXIDE HYDROLASE"/>
    <property type="match status" value="1"/>
</dbReference>
<dbReference type="InterPro" id="IPR000073">
    <property type="entry name" value="AB_hydrolase_1"/>
</dbReference>
<organism evidence="4 5">
    <name type="scientific">Colletotrichum zoysiae</name>
    <dbReference type="NCBI Taxonomy" id="1216348"/>
    <lineage>
        <taxon>Eukaryota</taxon>
        <taxon>Fungi</taxon>
        <taxon>Dikarya</taxon>
        <taxon>Ascomycota</taxon>
        <taxon>Pezizomycotina</taxon>
        <taxon>Sordariomycetes</taxon>
        <taxon>Hypocreomycetidae</taxon>
        <taxon>Glomerellales</taxon>
        <taxon>Glomerellaceae</taxon>
        <taxon>Colletotrichum</taxon>
        <taxon>Colletotrichum graminicola species complex</taxon>
    </lineage>
</organism>
<accession>A0AAD9M2F8</accession>
<evidence type="ECO:0000313" key="4">
    <source>
        <dbReference type="EMBL" id="KAK2030509.1"/>
    </source>
</evidence>
<protein>
    <submittedName>
        <fullName evidence="4">Alpha/beta-hydrolase</fullName>
    </submittedName>
</protein>
<comment type="caution">
    <text evidence="4">The sequence shown here is derived from an EMBL/GenBank/DDBJ whole genome shotgun (WGS) entry which is preliminary data.</text>
</comment>
<evidence type="ECO:0000256" key="1">
    <source>
        <dbReference type="ARBA" id="ARBA00022801"/>
    </source>
</evidence>
<dbReference type="GO" id="GO:0016787">
    <property type="term" value="F:hydrolase activity"/>
    <property type="evidence" value="ECO:0007669"/>
    <property type="project" value="UniProtKB-KW"/>
</dbReference>
<evidence type="ECO:0000313" key="5">
    <source>
        <dbReference type="Proteomes" id="UP001232148"/>
    </source>
</evidence>
<dbReference type="InterPro" id="IPR029058">
    <property type="entry name" value="AB_hydrolase_fold"/>
</dbReference>
<dbReference type="PRINTS" id="PR00412">
    <property type="entry name" value="EPOXHYDRLASE"/>
</dbReference>
<feature type="domain" description="AB hydrolase-1" evidence="3">
    <location>
        <begin position="32"/>
        <end position="338"/>
    </location>
</feature>
<keyword evidence="5" id="KW-1185">Reference proteome</keyword>
<keyword evidence="1" id="KW-0378">Hydrolase</keyword>
<evidence type="ECO:0000259" key="3">
    <source>
        <dbReference type="Pfam" id="PF12697"/>
    </source>
</evidence>
<gene>
    <name evidence="4" type="ORF">LX32DRAFT_716733</name>
</gene>
<dbReference type="InterPro" id="IPR000639">
    <property type="entry name" value="Epox_hydrolase-like"/>
</dbReference>
<dbReference type="Gene3D" id="3.40.50.1820">
    <property type="entry name" value="alpha/beta hydrolase"/>
    <property type="match status" value="1"/>
</dbReference>
<dbReference type="SUPFAM" id="SSF53474">
    <property type="entry name" value="alpha/beta-Hydrolases"/>
    <property type="match status" value="1"/>
</dbReference>
<reference evidence="4" key="1">
    <citation type="submission" date="2021-06" db="EMBL/GenBank/DDBJ databases">
        <title>Comparative genomics, transcriptomics and evolutionary studies reveal genomic signatures of adaptation to plant cell wall in hemibiotrophic fungi.</title>
        <authorList>
            <consortium name="DOE Joint Genome Institute"/>
            <person name="Baroncelli R."/>
            <person name="Diaz J.F."/>
            <person name="Benocci T."/>
            <person name="Peng M."/>
            <person name="Battaglia E."/>
            <person name="Haridas S."/>
            <person name="Andreopoulos W."/>
            <person name="Labutti K."/>
            <person name="Pangilinan J."/>
            <person name="Floch G.L."/>
            <person name="Makela M.R."/>
            <person name="Henrissat B."/>
            <person name="Grigoriev I.V."/>
            <person name="Crouch J.A."/>
            <person name="De Vries R.P."/>
            <person name="Sukno S.A."/>
            <person name="Thon M.R."/>
        </authorList>
    </citation>
    <scope>NUCLEOTIDE SEQUENCE</scope>
    <source>
        <strain evidence="4">MAFF235873</strain>
    </source>
</reference>
<dbReference type="AlphaFoldDB" id="A0AAD9M2F8"/>
<sequence>MTSIPSKTLEVSPGITYMYFHSRAARADLPTLLFLHGFPSTAADFRPQLEHFAARGCGVLAPDLLGYGGTSKPTDPGAYTWRAMAGHVAALLDAEGLVAGGGTAPVVVGIGHDLGSWFLSRLCHLLRPPARLAGLAFLCVGYVPPGGGPFDVEAINRASAAASADGGERFRYWDFFTSDEAPALMGRETEAAVSLMHAAPPGLMAANLGPRGRAREWVAAGRVAPAHSFGGGSGGDDDERSSSRNAYFREKVAAFREGGWTGPTNWYRALRDNLSLGDEEGMAGELEVPVLVVGCGRDEMTAAGPQDEATRPWARAGYRFEVLDAGHWVMLEDAAGTNRLLEEFVDGLS</sequence>
<dbReference type="EMBL" id="MU842850">
    <property type="protein sequence ID" value="KAK2030509.1"/>
    <property type="molecule type" value="Genomic_DNA"/>
</dbReference>
<dbReference type="Pfam" id="PF12697">
    <property type="entry name" value="Abhydrolase_6"/>
    <property type="match status" value="1"/>
</dbReference>
<name>A0AAD9M2F8_9PEZI</name>
<comment type="similarity">
    <text evidence="2">Belongs to the AB hydrolase superfamily. Epoxide hydrolase family.</text>
</comment>
<dbReference type="Proteomes" id="UP001232148">
    <property type="component" value="Unassembled WGS sequence"/>
</dbReference>
<evidence type="ECO:0000256" key="2">
    <source>
        <dbReference type="ARBA" id="ARBA00038334"/>
    </source>
</evidence>
<proteinExistence type="inferred from homology"/>